<dbReference type="PANTHER" id="PTHR13789">
    <property type="entry name" value="MONOOXYGENASE"/>
    <property type="match status" value="1"/>
</dbReference>
<name>A0AAW0EA00_9AGAR</name>
<evidence type="ECO:0000256" key="5">
    <source>
        <dbReference type="ARBA" id="ARBA00023033"/>
    </source>
</evidence>
<comment type="caution">
    <text evidence="8">The sequence shown here is derived from an EMBL/GenBank/DDBJ whole genome shotgun (WGS) entry which is preliminary data.</text>
</comment>
<dbReference type="InterPro" id="IPR002938">
    <property type="entry name" value="FAD-bd"/>
</dbReference>
<dbReference type="InterPro" id="IPR036188">
    <property type="entry name" value="FAD/NAD-bd_sf"/>
</dbReference>
<keyword evidence="2" id="KW-0285">Flavoprotein</keyword>
<evidence type="ECO:0000256" key="2">
    <source>
        <dbReference type="ARBA" id="ARBA00022630"/>
    </source>
</evidence>
<protein>
    <recommendedName>
        <fullName evidence="7">FAD-binding domain-containing protein</fullName>
    </recommendedName>
</protein>
<evidence type="ECO:0000256" key="4">
    <source>
        <dbReference type="ARBA" id="ARBA00023002"/>
    </source>
</evidence>
<keyword evidence="4" id="KW-0560">Oxidoreductase</keyword>
<evidence type="ECO:0000259" key="7">
    <source>
        <dbReference type="Pfam" id="PF01494"/>
    </source>
</evidence>
<keyword evidence="3" id="KW-0274">FAD</keyword>
<dbReference type="InterPro" id="IPR050493">
    <property type="entry name" value="FAD-dep_Monooxygenase_BioMet"/>
</dbReference>
<reference evidence="8 9" key="1">
    <citation type="submission" date="2024-01" db="EMBL/GenBank/DDBJ databases">
        <title>A draft genome for a cacao thread blight-causing isolate of Paramarasmius palmivorus.</title>
        <authorList>
            <person name="Baruah I.K."/>
            <person name="Bukari Y."/>
            <person name="Amoako-Attah I."/>
            <person name="Meinhardt L.W."/>
            <person name="Bailey B.A."/>
            <person name="Cohen S.P."/>
        </authorList>
    </citation>
    <scope>NUCLEOTIDE SEQUENCE [LARGE SCALE GENOMIC DNA]</scope>
    <source>
        <strain evidence="8 9">GH-12</strain>
    </source>
</reference>
<organism evidence="8 9">
    <name type="scientific">Paramarasmius palmivorus</name>
    <dbReference type="NCBI Taxonomy" id="297713"/>
    <lineage>
        <taxon>Eukaryota</taxon>
        <taxon>Fungi</taxon>
        <taxon>Dikarya</taxon>
        <taxon>Basidiomycota</taxon>
        <taxon>Agaricomycotina</taxon>
        <taxon>Agaricomycetes</taxon>
        <taxon>Agaricomycetidae</taxon>
        <taxon>Agaricales</taxon>
        <taxon>Marasmiineae</taxon>
        <taxon>Marasmiaceae</taxon>
        <taxon>Paramarasmius</taxon>
    </lineage>
</organism>
<dbReference type="SUPFAM" id="SSF54373">
    <property type="entry name" value="FAD-linked reductases, C-terminal domain"/>
    <property type="match status" value="1"/>
</dbReference>
<comment type="similarity">
    <text evidence="1">Belongs to the paxM FAD-dependent monooxygenase family.</text>
</comment>
<keyword evidence="5" id="KW-0503">Monooxygenase</keyword>
<evidence type="ECO:0000256" key="6">
    <source>
        <dbReference type="SAM" id="MobiDB-lite"/>
    </source>
</evidence>
<accession>A0AAW0EA00</accession>
<evidence type="ECO:0000313" key="9">
    <source>
        <dbReference type="Proteomes" id="UP001383192"/>
    </source>
</evidence>
<evidence type="ECO:0000256" key="3">
    <source>
        <dbReference type="ARBA" id="ARBA00022827"/>
    </source>
</evidence>
<dbReference type="Gene3D" id="3.50.50.60">
    <property type="entry name" value="FAD/NAD(P)-binding domain"/>
    <property type="match status" value="1"/>
</dbReference>
<keyword evidence="9" id="KW-1185">Reference proteome</keyword>
<feature type="region of interest" description="Disordered" evidence="6">
    <location>
        <begin position="407"/>
        <end position="434"/>
    </location>
</feature>
<dbReference type="PANTHER" id="PTHR13789:SF147">
    <property type="entry name" value="PUTATIVE (AFU_ORTHOLOGUE AFUA_2G01950)-RELATED"/>
    <property type="match status" value="1"/>
</dbReference>
<gene>
    <name evidence="8" type="ORF">VNI00_000814</name>
</gene>
<sequence>MEAHHLEQRVPSLYEGRIAHERLKILIVGAGLGGLAAAHTLGQAGHQVIVFESSDSVSTIGAGIQICPNLSRLLIRWGLRSDLDKLLHKDKPTSWSFYRYADGRQVGLDPLGHRIEYEHGVPWYVAHRADLYAMLLSIAKPFMELRLEVSRCKPLQTGEVIRGDLIIGADGIHSVVRNSVIGKRKIPLSVPTGDMAYRALVRTDTFMEDPDLRDLLENPRVSCWMGPLKHVIGYSVRGKREYNMVMIGPDDDSTYSWTAKGEIKDLRQCFAGWEPRVQKLIDRIDPDSILKTKLLICAPLSTWTHGKGHVTLIGDACHPMLPYRAQGAAMAIEDAAVLGNLFSRLQSRSEIPGLLNAYQDIRYRRATSIQEGSLDNRRLFHMPDGPEQLARDAAMLSVMEQMVQRTNLAQKDTSPWSNKSKNAEHFGYDAGPCH</sequence>
<dbReference type="GO" id="GO:0004497">
    <property type="term" value="F:monooxygenase activity"/>
    <property type="evidence" value="ECO:0007669"/>
    <property type="project" value="UniProtKB-KW"/>
</dbReference>
<evidence type="ECO:0000313" key="8">
    <source>
        <dbReference type="EMBL" id="KAK7061079.1"/>
    </source>
</evidence>
<dbReference type="PRINTS" id="PR00420">
    <property type="entry name" value="RNGMNOXGNASE"/>
</dbReference>
<dbReference type="GO" id="GO:0071949">
    <property type="term" value="F:FAD binding"/>
    <property type="evidence" value="ECO:0007669"/>
    <property type="project" value="InterPro"/>
</dbReference>
<dbReference type="SUPFAM" id="SSF51905">
    <property type="entry name" value="FAD/NAD(P)-binding domain"/>
    <property type="match status" value="1"/>
</dbReference>
<dbReference type="Pfam" id="PF01494">
    <property type="entry name" value="FAD_binding_3"/>
    <property type="match status" value="1"/>
</dbReference>
<dbReference type="Pfam" id="PF13450">
    <property type="entry name" value="NAD_binding_8"/>
    <property type="match status" value="1"/>
</dbReference>
<dbReference type="AlphaFoldDB" id="A0AAW0EA00"/>
<evidence type="ECO:0000256" key="1">
    <source>
        <dbReference type="ARBA" id="ARBA00007992"/>
    </source>
</evidence>
<proteinExistence type="inferred from homology"/>
<dbReference type="EMBL" id="JAYKXP010000002">
    <property type="protein sequence ID" value="KAK7061079.1"/>
    <property type="molecule type" value="Genomic_DNA"/>
</dbReference>
<dbReference type="Proteomes" id="UP001383192">
    <property type="component" value="Unassembled WGS sequence"/>
</dbReference>
<feature type="compositionally biased region" description="Polar residues" evidence="6">
    <location>
        <begin position="407"/>
        <end position="420"/>
    </location>
</feature>
<feature type="domain" description="FAD-binding" evidence="7">
    <location>
        <begin position="158"/>
        <end position="369"/>
    </location>
</feature>